<dbReference type="CDD" id="cd16833">
    <property type="entry name" value="YfiH"/>
    <property type="match status" value="1"/>
</dbReference>
<keyword evidence="4" id="KW-0479">Metal-binding</keyword>
<evidence type="ECO:0000256" key="5">
    <source>
        <dbReference type="ARBA" id="ARBA00022801"/>
    </source>
</evidence>
<evidence type="ECO:0000256" key="8">
    <source>
        <dbReference type="ARBA" id="ARBA00048968"/>
    </source>
</evidence>
<dbReference type="InterPro" id="IPR003730">
    <property type="entry name" value="Cu_polyphenol_OxRdtase"/>
</dbReference>
<evidence type="ECO:0000256" key="2">
    <source>
        <dbReference type="ARBA" id="ARBA00007353"/>
    </source>
</evidence>
<keyword evidence="3" id="KW-0808">Transferase</keyword>
<dbReference type="InterPro" id="IPR038371">
    <property type="entry name" value="Cu_polyphenol_OxRdtase_sf"/>
</dbReference>
<keyword evidence="12" id="KW-1185">Reference proteome</keyword>
<proteinExistence type="inferred from homology"/>
<evidence type="ECO:0000256" key="1">
    <source>
        <dbReference type="ARBA" id="ARBA00000553"/>
    </source>
</evidence>
<keyword evidence="6" id="KW-0862">Zinc</keyword>
<accession>A0A1M5WYU3</accession>
<evidence type="ECO:0000313" key="12">
    <source>
        <dbReference type="Proteomes" id="UP000184268"/>
    </source>
</evidence>
<evidence type="ECO:0000256" key="7">
    <source>
        <dbReference type="ARBA" id="ARBA00047989"/>
    </source>
</evidence>
<name>A0A1M5WYU3_9GAMM</name>
<evidence type="ECO:0000256" key="3">
    <source>
        <dbReference type="ARBA" id="ARBA00022679"/>
    </source>
</evidence>
<dbReference type="AlphaFoldDB" id="A0A1M5WYU3"/>
<protein>
    <recommendedName>
        <fullName evidence="10">Purine nucleoside phosphorylase</fullName>
    </recommendedName>
</protein>
<dbReference type="Proteomes" id="UP000184268">
    <property type="component" value="Unassembled WGS sequence"/>
</dbReference>
<comment type="catalytic activity">
    <reaction evidence="7">
        <text>adenosine + H2O + H(+) = inosine + NH4(+)</text>
        <dbReference type="Rhea" id="RHEA:24408"/>
        <dbReference type="ChEBI" id="CHEBI:15377"/>
        <dbReference type="ChEBI" id="CHEBI:15378"/>
        <dbReference type="ChEBI" id="CHEBI:16335"/>
        <dbReference type="ChEBI" id="CHEBI:17596"/>
        <dbReference type="ChEBI" id="CHEBI:28938"/>
        <dbReference type="EC" id="3.5.4.4"/>
    </reaction>
    <physiologicalReaction direction="left-to-right" evidence="7">
        <dbReference type="Rhea" id="RHEA:24409"/>
    </physiologicalReaction>
</comment>
<dbReference type="PANTHER" id="PTHR30616:SF2">
    <property type="entry name" value="PURINE NUCLEOSIDE PHOSPHORYLASE LACC1"/>
    <property type="match status" value="1"/>
</dbReference>
<comment type="catalytic activity">
    <reaction evidence="1">
        <text>inosine + phosphate = alpha-D-ribose 1-phosphate + hypoxanthine</text>
        <dbReference type="Rhea" id="RHEA:27646"/>
        <dbReference type="ChEBI" id="CHEBI:17368"/>
        <dbReference type="ChEBI" id="CHEBI:17596"/>
        <dbReference type="ChEBI" id="CHEBI:43474"/>
        <dbReference type="ChEBI" id="CHEBI:57720"/>
        <dbReference type="EC" id="2.4.2.1"/>
    </reaction>
    <physiologicalReaction direction="left-to-right" evidence="1">
        <dbReference type="Rhea" id="RHEA:27647"/>
    </physiologicalReaction>
</comment>
<dbReference type="GO" id="GO:0017061">
    <property type="term" value="F:S-methyl-5-thioadenosine phosphorylase activity"/>
    <property type="evidence" value="ECO:0007669"/>
    <property type="project" value="UniProtKB-EC"/>
</dbReference>
<dbReference type="Gene3D" id="3.60.140.10">
    <property type="entry name" value="CNF1/YfiH-like putative cysteine hydrolases"/>
    <property type="match status" value="1"/>
</dbReference>
<sequence length="242" mass="26244">MLKPCWPVPDSVLALSTGRFGGVSEGDFRGLNLGGHVQDDPVRVEQNRQRLMAALPEGAALQWLEQVHGTEVVTLPRAESIPVADASYSDQPGQFCAVMTADCLPVLLCSQAGDEVAAAHAGWRGLQAGVLERSVERFRAAPPSLMAWLGPAIGPTAFEVGPEVREAFLAEDAKADSAFQPHGDRFLADLYQLARQRLQRLGVTAIYGGDLCTWSDPSRFYSYRRQSRTGRQASLIGIRPQA</sequence>
<dbReference type="RefSeq" id="WP_067661245.1">
    <property type="nucleotide sequence ID" value="NZ_FQXG01000005.1"/>
</dbReference>
<dbReference type="PANTHER" id="PTHR30616">
    <property type="entry name" value="UNCHARACTERIZED PROTEIN YFIH"/>
    <property type="match status" value="1"/>
</dbReference>
<comment type="catalytic activity">
    <reaction evidence="8">
        <text>adenosine + phosphate = alpha-D-ribose 1-phosphate + adenine</text>
        <dbReference type="Rhea" id="RHEA:27642"/>
        <dbReference type="ChEBI" id="CHEBI:16335"/>
        <dbReference type="ChEBI" id="CHEBI:16708"/>
        <dbReference type="ChEBI" id="CHEBI:43474"/>
        <dbReference type="ChEBI" id="CHEBI:57720"/>
        <dbReference type="EC" id="2.4.2.1"/>
    </reaction>
    <physiologicalReaction direction="left-to-right" evidence="8">
        <dbReference type="Rhea" id="RHEA:27643"/>
    </physiologicalReaction>
</comment>
<comment type="similarity">
    <text evidence="2 10">Belongs to the purine nucleoside phosphorylase YfiH/LACC1 family.</text>
</comment>
<evidence type="ECO:0000256" key="4">
    <source>
        <dbReference type="ARBA" id="ARBA00022723"/>
    </source>
</evidence>
<comment type="catalytic activity">
    <reaction evidence="9">
        <text>S-methyl-5'-thioadenosine + phosphate = 5-(methylsulfanyl)-alpha-D-ribose 1-phosphate + adenine</text>
        <dbReference type="Rhea" id="RHEA:11852"/>
        <dbReference type="ChEBI" id="CHEBI:16708"/>
        <dbReference type="ChEBI" id="CHEBI:17509"/>
        <dbReference type="ChEBI" id="CHEBI:43474"/>
        <dbReference type="ChEBI" id="CHEBI:58533"/>
        <dbReference type="EC" id="2.4.2.28"/>
    </reaction>
    <physiologicalReaction direction="left-to-right" evidence="9">
        <dbReference type="Rhea" id="RHEA:11853"/>
    </physiologicalReaction>
</comment>
<dbReference type="GO" id="GO:0016787">
    <property type="term" value="F:hydrolase activity"/>
    <property type="evidence" value="ECO:0007669"/>
    <property type="project" value="UniProtKB-KW"/>
</dbReference>
<dbReference type="OrthoDB" id="4279at2"/>
<keyword evidence="5" id="KW-0378">Hydrolase</keyword>
<dbReference type="Pfam" id="PF02578">
    <property type="entry name" value="Cu-oxidase_4"/>
    <property type="match status" value="1"/>
</dbReference>
<dbReference type="GO" id="GO:0005507">
    <property type="term" value="F:copper ion binding"/>
    <property type="evidence" value="ECO:0007669"/>
    <property type="project" value="TreeGrafter"/>
</dbReference>
<reference evidence="11 12" key="1">
    <citation type="submission" date="2016-11" db="EMBL/GenBank/DDBJ databases">
        <authorList>
            <person name="Jaros S."/>
            <person name="Januszkiewicz K."/>
            <person name="Wedrychowicz H."/>
        </authorList>
    </citation>
    <scope>NUCLEOTIDE SEQUENCE [LARGE SCALE GENOMIC DNA]</scope>
    <source>
        <strain evidence="11 12">DSM 16917</strain>
    </source>
</reference>
<dbReference type="EMBL" id="FQXG01000005">
    <property type="protein sequence ID" value="SHH92856.1"/>
    <property type="molecule type" value="Genomic_DNA"/>
</dbReference>
<evidence type="ECO:0000256" key="10">
    <source>
        <dbReference type="RuleBase" id="RU361274"/>
    </source>
</evidence>
<evidence type="ECO:0000313" key="11">
    <source>
        <dbReference type="EMBL" id="SHH92856.1"/>
    </source>
</evidence>
<gene>
    <name evidence="11" type="ORF">SAMN02745129_3102</name>
</gene>
<dbReference type="NCBIfam" id="TIGR00726">
    <property type="entry name" value="peptidoglycan editing factor PgeF"/>
    <property type="match status" value="1"/>
</dbReference>
<dbReference type="InterPro" id="IPR011324">
    <property type="entry name" value="Cytotoxic_necrot_fac-like_cat"/>
</dbReference>
<organism evidence="11 12">
    <name type="scientific">Ferrimonas marina</name>
    <dbReference type="NCBI Taxonomy" id="299255"/>
    <lineage>
        <taxon>Bacteria</taxon>
        <taxon>Pseudomonadati</taxon>
        <taxon>Pseudomonadota</taxon>
        <taxon>Gammaproteobacteria</taxon>
        <taxon>Alteromonadales</taxon>
        <taxon>Ferrimonadaceae</taxon>
        <taxon>Ferrimonas</taxon>
    </lineage>
</organism>
<evidence type="ECO:0000256" key="9">
    <source>
        <dbReference type="ARBA" id="ARBA00049893"/>
    </source>
</evidence>
<evidence type="ECO:0000256" key="6">
    <source>
        <dbReference type="ARBA" id="ARBA00022833"/>
    </source>
</evidence>
<dbReference type="STRING" id="299255.SAMN02745129_3102"/>
<dbReference type="SUPFAM" id="SSF64438">
    <property type="entry name" value="CNF1/YfiH-like putative cysteine hydrolases"/>
    <property type="match status" value="1"/>
</dbReference>